<dbReference type="InterPro" id="IPR036397">
    <property type="entry name" value="RNaseH_sf"/>
</dbReference>
<keyword evidence="2" id="KW-1185">Reference proteome</keyword>
<evidence type="ECO:0000313" key="3">
    <source>
        <dbReference type="WBParaSite" id="HCON_00055760-00001"/>
    </source>
</evidence>
<sequence length="100" mass="11323">MNLVIVAAYSKRPEIVEISSVTASCPIRELCRLFAQFGDPRTLVTDIGTQFTSAEFGDFCTKNGIRHIKSPRFHPQPNGQTKRFVVTFKRNFKKIKESSS</sequence>
<organism evidence="2 3">
    <name type="scientific">Haemonchus contortus</name>
    <name type="common">Barber pole worm</name>
    <dbReference type="NCBI Taxonomy" id="6289"/>
    <lineage>
        <taxon>Eukaryota</taxon>
        <taxon>Metazoa</taxon>
        <taxon>Ecdysozoa</taxon>
        <taxon>Nematoda</taxon>
        <taxon>Chromadorea</taxon>
        <taxon>Rhabditida</taxon>
        <taxon>Rhabditina</taxon>
        <taxon>Rhabditomorpha</taxon>
        <taxon>Strongyloidea</taxon>
        <taxon>Trichostrongylidae</taxon>
        <taxon>Haemonchus</taxon>
    </lineage>
</organism>
<dbReference type="GO" id="GO:0015074">
    <property type="term" value="P:DNA integration"/>
    <property type="evidence" value="ECO:0007669"/>
    <property type="project" value="InterPro"/>
</dbReference>
<evidence type="ECO:0000313" key="2">
    <source>
        <dbReference type="Proteomes" id="UP000025227"/>
    </source>
</evidence>
<name>A0A7I4Y7R3_HAECO</name>
<dbReference type="SUPFAM" id="SSF53098">
    <property type="entry name" value="Ribonuclease H-like"/>
    <property type="match status" value="1"/>
</dbReference>
<dbReference type="PANTHER" id="PTHR37984">
    <property type="entry name" value="PROTEIN CBG26694"/>
    <property type="match status" value="1"/>
</dbReference>
<evidence type="ECO:0000259" key="1">
    <source>
        <dbReference type="PROSITE" id="PS50994"/>
    </source>
</evidence>
<dbReference type="Proteomes" id="UP000025227">
    <property type="component" value="Unplaced"/>
</dbReference>
<dbReference type="InterPro" id="IPR001584">
    <property type="entry name" value="Integrase_cat-core"/>
</dbReference>
<dbReference type="OrthoDB" id="5851910at2759"/>
<accession>A0A7I4Y7R3</accession>
<dbReference type="InterPro" id="IPR050951">
    <property type="entry name" value="Retrovirus_Pol_polyprotein"/>
</dbReference>
<dbReference type="PANTHER" id="PTHR37984:SF5">
    <property type="entry name" value="PROTEIN NYNRIN-LIKE"/>
    <property type="match status" value="1"/>
</dbReference>
<reference evidence="3" key="1">
    <citation type="submission" date="2020-12" db="UniProtKB">
        <authorList>
            <consortium name="WormBaseParasite"/>
        </authorList>
    </citation>
    <scope>IDENTIFICATION</scope>
    <source>
        <strain evidence="3">MHco3</strain>
    </source>
</reference>
<proteinExistence type="predicted"/>
<dbReference type="OMA" id="WNITESP"/>
<dbReference type="InterPro" id="IPR012337">
    <property type="entry name" value="RNaseH-like_sf"/>
</dbReference>
<dbReference type="WBParaSite" id="HCON_00055760-00001">
    <property type="protein sequence ID" value="HCON_00055760-00001"/>
    <property type="gene ID" value="HCON_00055760"/>
</dbReference>
<dbReference type="PROSITE" id="PS50994">
    <property type="entry name" value="INTEGRASE"/>
    <property type="match status" value="1"/>
</dbReference>
<feature type="domain" description="Integrase catalytic" evidence="1">
    <location>
        <begin position="1"/>
        <end position="100"/>
    </location>
</feature>
<dbReference type="AlphaFoldDB" id="A0A7I4Y7R3"/>
<dbReference type="Gene3D" id="3.30.420.10">
    <property type="entry name" value="Ribonuclease H-like superfamily/Ribonuclease H"/>
    <property type="match status" value="1"/>
</dbReference>
<protein>
    <submittedName>
        <fullName evidence="3">Integrase catalytic domain-containing protein</fullName>
    </submittedName>
</protein>
<dbReference type="GO" id="GO:0003676">
    <property type="term" value="F:nucleic acid binding"/>
    <property type="evidence" value="ECO:0007669"/>
    <property type="project" value="InterPro"/>
</dbReference>
<dbReference type="Pfam" id="PF00665">
    <property type="entry name" value="rve"/>
    <property type="match status" value="1"/>
</dbReference>